<reference evidence="10" key="1">
    <citation type="submission" date="2021-01" db="EMBL/GenBank/DDBJ databases">
        <authorList>
            <person name="Corre E."/>
            <person name="Pelletier E."/>
            <person name="Niang G."/>
            <person name="Scheremetjew M."/>
            <person name="Finn R."/>
            <person name="Kale V."/>
            <person name="Holt S."/>
            <person name="Cochrane G."/>
            <person name="Meng A."/>
            <person name="Brown T."/>
            <person name="Cohen L."/>
        </authorList>
    </citation>
    <scope>NUCLEOTIDE SEQUENCE</scope>
    <source>
        <strain evidence="10">GSO104</strain>
    </source>
</reference>
<dbReference type="Pfam" id="PF00443">
    <property type="entry name" value="UCH"/>
    <property type="match status" value="1"/>
</dbReference>
<sequence length="728" mass="81527">MKNGKKSVTVDDKKDQKESSDQVKTLITAEEWVQRHSRTISDLNQIEILVEVRNGETEKWAREEMELGNRIKVGDFVDAQDSTGKWYEAVIRAVDDDAVKVHYIGWSSRWDSAVPRKRGEGKKNLQPPAPLWSHTSPWRNRIAVGDKVEVREASSLVQRPKWFRATVKAVAKEDGDLMEIVGGAELEALEDDEQKNSLPDKEHSRTNTKMKRPLLLLNRTRQVLVEVPQETFNSSSSLSSPSKPLTDSSSNLTTNPPFLRWVNLYGEEICGPNTHLEPEANSKPATITYAYDPNRKPVEVMKSNMHGAGFFRESIRGVPPAPGSVGLHNLGNSCFLNSVLQCLNHIEPLAQYFLKGNYKGDLNKNNPLGSGGNVALAYSALLTDIWGGEYSALAPRQLKQTVANFAPQFNNSYQHDSQEFCSFLMDGLHEDLNRVKDKPYVEDVEAIGMADEKAAIESWRKHLLRHDSIIVDTCQGMHRSHLKCPKCGKESVKYDVYSTISLPLAEKKNDANIPLSECLNKFLSHEELDEDNTWYCSNCKENVRASKVISLWTTPDILIFHLKRFTFDTCKRRGGLVRSKVDDTVDFPIDGLDMSPYILGPTDDGAPPIYKLFGVSEHSGSTANSGHYTATVRNSKDGKWYHCNDSHVGSTFGEASITKGAYLLFYQRSKGQLKWGGMEKAMTKYKLDPKGAIAQDVDGFIEVKSKKKKTKKPVASLNGSVSGRRGKR</sequence>
<evidence type="ECO:0000256" key="3">
    <source>
        <dbReference type="ARBA" id="ARBA00022670"/>
    </source>
</evidence>
<dbReference type="GO" id="GO:0006508">
    <property type="term" value="P:proteolysis"/>
    <property type="evidence" value="ECO:0007669"/>
    <property type="project" value="UniProtKB-KW"/>
</dbReference>
<feature type="region of interest" description="Disordered" evidence="8">
    <location>
        <begin position="228"/>
        <end position="252"/>
    </location>
</feature>
<feature type="region of interest" description="Disordered" evidence="8">
    <location>
        <begin position="1"/>
        <end position="21"/>
    </location>
</feature>
<dbReference type="InterPro" id="IPR038765">
    <property type="entry name" value="Papain-like_cys_pep_sf"/>
</dbReference>
<dbReference type="CDD" id="cd02674">
    <property type="entry name" value="Peptidase_C19R"/>
    <property type="match status" value="1"/>
</dbReference>
<dbReference type="GO" id="GO:0004843">
    <property type="term" value="F:cysteine-type deubiquitinase activity"/>
    <property type="evidence" value="ECO:0007669"/>
    <property type="project" value="UniProtKB-UniRule"/>
</dbReference>
<name>A0A6U3PRD2_9STRA</name>
<dbReference type="InterPro" id="IPR050185">
    <property type="entry name" value="Ub_carboxyl-term_hydrolase"/>
</dbReference>
<keyword evidence="4 7" id="KW-0833">Ubl conjugation pathway</keyword>
<dbReference type="EC" id="3.4.19.12" evidence="7"/>
<dbReference type="SUPFAM" id="SSF54001">
    <property type="entry name" value="Cysteine proteinases"/>
    <property type="match status" value="1"/>
</dbReference>
<evidence type="ECO:0000256" key="5">
    <source>
        <dbReference type="ARBA" id="ARBA00022801"/>
    </source>
</evidence>
<dbReference type="PANTHER" id="PTHR21646:SF24">
    <property type="entry name" value="UBIQUITIN CARBOXYL-TERMINAL HYDROLASE"/>
    <property type="match status" value="1"/>
</dbReference>
<proteinExistence type="inferred from homology"/>
<keyword evidence="6 7" id="KW-0788">Thiol protease</keyword>
<evidence type="ECO:0000256" key="2">
    <source>
        <dbReference type="ARBA" id="ARBA00009085"/>
    </source>
</evidence>
<dbReference type="CDD" id="cd20104">
    <property type="entry name" value="MBT_PHF20L1-like"/>
    <property type="match status" value="1"/>
</dbReference>
<feature type="region of interest" description="Disordered" evidence="8">
    <location>
        <begin position="188"/>
        <end position="208"/>
    </location>
</feature>
<evidence type="ECO:0000256" key="1">
    <source>
        <dbReference type="ARBA" id="ARBA00000707"/>
    </source>
</evidence>
<accession>A0A6U3PRD2</accession>
<organism evidence="10">
    <name type="scientific">Ditylum brightwellii</name>
    <dbReference type="NCBI Taxonomy" id="49249"/>
    <lineage>
        <taxon>Eukaryota</taxon>
        <taxon>Sar</taxon>
        <taxon>Stramenopiles</taxon>
        <taxon>Ochrophyta</taxon>
        <taxon>Bacillariophyta</taxon>
        <taxon>Mediophyceae</taxon>
        <taxon>Lithodesmiophycidae</taxon>
        <taxon>Lithodesmiales</taxon>
        <taxon>Lithodesmiaceae</taxon>
        <taxon>Ditylum</taxon>
    </lineage>
</organism>
<dbReference type="SUPFAM" id="SSF54160">
    <property type="entry name" value="Chromo domain-like"/>
    <property type="match status" value="1"/>
</dbReference>
<evidence type="ECO:0000259" key="9">
    <source>
        <dbReference type="PROSITE" id="PS50235"/>
    </source>
</evidence>
<keyword evidence="5 7" id="KW-0378">Hydrolase</keyword>
<keyword evidence="3 7" id="KW-0645">Protease</keyword>
<evidence type="ECO:0000256" key="7">
    <source>
        <dbReference type="RuleBase" id="RU366025"/>
    </source>
</evidence>
<gene>
    <name evidence="10" type="ORF">DBRI00130_LOCUS23101</name>
</gene>
<dbReference type="AlphaFoldDB" id="A0A6U3PRD2"/>
<comment type="catalytic activity">
    <reaction evidence="1 7">
        <text>Thiol-dependent hydrolysis of ester, thioester, amide, peptide and isopeptide bonds formed by the C-terminal Gly of ubiquitin (a 76-residue protein attached to proteins as an intracellular targeting signal).</text>
        <dbReference type="EC" id="3.4.19.12"/>
    </reaction>
</comment>
<dbReference type="EMBL" id="HBNS01029363">
    <property type="protein sequence ID" value="CAE4622814.1"/>
    <property type="molecule type" value="Transcribed_RNA"/>
</dbReference>
<dbReference type="InterPro" id="IPR001394">
    <property type="entry name" value="Peptidase_C19_UCH"/>
</dbReference>
<feature type="compositionally biased region" description="Basic and acidic residues" evidence="8">
    <location>
        <begin position="194"/>
        <end position="205"/>
    </location>
</feature>
<dbReference type="PROSITE" id="PS50235">
    <property type="entry name" value="USP_3"/>
    <property type="match status" value="1"/>
</dbReference>
<feature type="domain" description="USP" evidence="9">
    <location>
        <begin position="325"/>
        <end position="669"/>
    </location>
</feature>
<dbReference type="PROSITE" id="PS00973">
    <property type="entry name" value="USP_2"/>
    <property type="match status" value="1"/>
</dbReference>
<comment type="similarity">
    <text evidence="2 7">Belongs to the peptidase C19 family.</text>
</comment>
<evidence type="ECO:0000256" key="6">
    <source>
        <dbReference type="ARBA" id="ARBA00022807"/>
    </source>
</evidence>
<protein>
    <recommendedName>
        <fullName evidence="7">Ubiquitin carboxyl-terminal hydrolase</fullName>
        <ecNumber evidence="7">3.4.19.12</ecNumber>
    </recommendedName>
</protein>
<dbReference type="Gene3D" id="2.30.30.140">
    <property type="match status" value="1"/>
</dbReference>
<evidence type="ECO:0000313" key="10">
    <source>
        <dbReference type="EMBL" id="CAE4622814.1"/>
    </source>
</evidence>
<dbReference type="InterPro" id="IPR016197">
    <property type="entry name" value="Chromo-like_dom_sf"/>
</dbReference>
<evidence type="ECO:0000256" key="4">
    <source>
        <dbReference type="ARBA" id="ARBA00022786"/>
    </source>
</evidence>
<dbReference type="PANTHER" id="PTHR21646">
    <property type="entry name" value="UBIQUITIN CARBOXYL-TERMINAL HYDROLASE"/>
    <property type="match status" value="1"/>
</dbReference>
<evidence type="ECO:0000256" key="8">
    <source>
        <dbReference type="SAM" id="MobiDB-lite"/>
    </source>
</evidence>
<dbReference type="Gene3D" id="3.90.70.10">
    <property type="entry name" value="Cysteine proteinases"/>
    <property type="match status" value="1"/>
</dbReference>
<dbReference type="GO" id="GO:0016579">
    <property type="term" value="P:protein deubiquitination"/>
    <property type="evidence" value="ECO:0007669"/>
    <property type="project" value="InterPro"/>
</dbReference>
<feature type="compositionally biased region" description="Low complexity" evidence="8">
    <location>
        <begin position="234"/>
        <end position="250"/>
    </location>
</feature>
<dbReference type="InterPro" id="IPR028889">
    <property type="entry name" value="USP"/>
</dbReference>
<feature type="region of interest" description="Disordered" evidence="8">
    <location>
        <begin position="709"/>
        <end position="728"/>
    </location>
</feature>
<dbReference type="PROSITE" id="PS00972">
    <property type="entry name" value="USP_1"/>
    <property type="match status" value="1"/>
</dbReference>
<dbReference type="InterPro" id="IPR018200">
    <property type="entry name" value="USP_CS"/>
</dbReference>
<feature type="compositionally biased region" description="Basic and acidic residues" evidence="8">
    <location>
        <begin position="8"/>
        <end position="21"/>
    </location>
</feature>